<accession>A0ABT6M1Q9</accession>
<evidence type="ECO:0000313" key="2">
    <source>
        <dbReference type="EMBL" id="MDH6222486.1"/>
    </source>
</evidence>
<name>A0ABT6M1Q9_9ACTN</name>
<dbReference type="InterPro" id="IPR000182">
    <property type="entry name" value="GNAT_dom"/>
</dbReference>
<feature type="domain" description="N-acetyltransferase" evidence="1">
    <location>
        <begin position="18"/>
        <end position="183"/>
    </location>
</feature>
<proteinExistence type="predicted"/>
<keyword evidence="3" id="KW-1185">Reference proteome</keyword>
<dbReference type="PANTHER" id="PTHR43441">
    <property type="entry name" value="RIBOSOMAL-PROTEIN-SERINE ACETYLTRANSFERASE"/>
    <property type="match status" value="1"/>
</dbReference>
<dbReference type="RefSeq" id="WP_280883100.1">
    <property type="nucleotide sequence ID" value="NZ_JARXVH010000034.1"/>
</dbReference>
<dbReference type="Proteomes" id="UP001160499">
    <property type="component" value="Unassembled WGS sequence"/>
</dbReference>
<dbReference type="PROSITE" id="PS51186">
    <property type="entry name" value="GNAT"/>
    <property type="match status" value="1"/>
</dbReference>
<protein>
    <submittedName>
        <fullName evidence="2">RimJ/RimL family protein N-acetyltransferase</fullName>
    </submittedName>
</protein>
<dbReference type="Gene3D" id="3.40.630.30">
    <property type="match status" value="1"/>
</dbReference>
<gene>
    <name evidence="2" type="ORF">M2283_009837</name>
</gene>
<evidence type="ECO:0000259" key="1">
    <source>
        <dbReference type="PROSITE" id="PS51186"/>
    </source>
</evidence>
<evidence type="ECO:0000313" key="3">
    <source>
        <dbReference type="Proteomes" id="UP001160499"/>
    </source>
</evidence>
<dbReference type="InterPro" id="IPR016181">
    <property type="entry name" value="Acyl_CoA_acyltransferase"/>
</dbReference>
<dbReference type="Pfam" id="PF13302">
    <property type="entry name" value="Acetyltransf_3"/>
    <property type="match status" value="1"/>
</dbReference>
<sequence length="188" mass="20671">MRLPGTFDTIPTLTGDGIRLRAPRQDDLAGLVRAFSDDRVRRFMPVPPDYTAAHAQSFIDTAPDMWRGQRAVFVLADEASDTFIGEAELLSVNELYQSAEIAFLLDAPARRLRTAVAGLRLVCRFGFEQLGLTRIEAFADFENSPVHYAGLRAGFRHEGTARGKLSGPDGQRRDAVVAAVLPEDLQSP</sequence>
<organism evidence="2 3">
    <name type="scientific">Streptomyces pseudovenezuelae</name>
    <dbReference type="NCBI Taxonomy" id="67350"/>
    <lineage>
        <taxon>Bacteria</taxon>
        <taxon>Bacillati</taxon>
        <taxon>Actinomycetota</taxon>
        <taxon>Actinomycetes</taxon>
        <taxon>Kitasatosporales</taxon>
        <taxon>Streptomycetaceae</taxon>
        <taxon>Streptomyces</taxon>
        <taxon>Streptomyces aurantiacus group</taxon>
    </lineage>
</organism>
<dbReference type="SUPFAM" id="SSF55729">
    <property type="entry name" value="Acyl-CoA N-acyltransferases (Nat)"/>
    <property type="match status" value="1"/>
</dbReference>
<reference evidence="2 3" key="1">
    <citation type="submission" date="2023-04" db="EMBL/GenBank/DDBJ databases">
        <title>Forest soil microbial communities from Buena Vista Peninsula, Colon Province, Panama.</title>
        <authorList>
            <person name="Bouskill N."/>
        </authorList>
    </citation>
    <scope>NUCLEOTIDE SEQUENCE [LARGE SCALE GENOMIC DNA]</scope>
    <source>
        <strain evidence="2 3">GGS1</strain>
    </source>
</reference>
<dbReference type="PANTHER" id="PTHR43441:SF10">
    <property type="entry name" value="ACETYLTRANSFERASE"/>
    <property type="match status" value="1"/>
</dbReference>
<comment type="caution">
    <text evidence="2">The sequence shown here is derived from an EMBL/GenBank/DDBJ whole genome shotgun (WGS) entry which is preliminary data.</text>
</comment>
<dbReference type="InterPro" id="IPR051908">
    <property type="entry name" value="Ribosomal_N-acetyltransferase"/>
</dbReference>
<dbReference type="EMBL" id="JARXVH010000034">
    <property type="protein sequence ID" value="MDH6222486.1"/>
    <property type="molecule type" value="Genomic_DNA"/>
</dbReference>